<reference evidence="1" key="1">
    <citation type="submission" date="2024-05" db="EMBL/GenBank/DDBJ databases">
        <title>Metabacillus sp. nov., isolated from the rhizosphere soil of tomato plants.</title>
        <authorList>
            <person name="Ma R."/>
        </authorList>
    </citation>
    <scope>NUCLEOTIDE SEQUENCE</scope>
    <source>
        <strain evidence="1">DBTR6</strain>
    </source>
</reference>
<accession>A0ABS7URG0</accession>
<sequence length="94" mass="11098">MSNADHEILVNKAIANAPEWLKWDIETIVKDSNSRIRISQAISELHEKYTFNFTHLFAAMGHNTEWIVISRERLNFIDNNIDLIQFMIKKIQQQ</sequence>
<proteinExistence type="predicted"/>
<protein>
    <submittedName>
        <fullName evidence="1">Uncharacterized protein</fullName>
    </submittedName>
</protein>
<keyword evidence="2" id="KW-1185">Reference proteome</keyword>
<comment type="caution">
    <text evidence="1">The sequence shown here is derived from an EMBL/GenBank/DDBJ whole genome shotgun (WGS) entry which is preliminary data.</text>
</comment>
<dbReference type="EMBL" id="JAIQUM010000018">
    <property type="protein sequence ID" value="MBZ5750644.1"/>
    <property type="molecule type" value="Genomic_DNA"/>
</dbReference>
<organism evidence="1 2">
    <name type="scientific">Metabacillus rhizolycopersici</name>
    <dbReference type="NCBI Taxonomy" id="2875709"/>
    <lineage>
        <taxon>Bacteria</taxon>
        <taxon>Bacillati</taxon>
        <taxon>Bacillota</taxon>
        <taxon>Bacilli</taxon>
        <taxon>Bacillales</taxon>
        <taxon>Bacillaceae</taxon>
        <taxon>Metabacillus</taxon>
    </lineage>
</organism>
<gene>
    <name evidence="1" type="ORF">K9V48_10360</name>
</gene>
<evidence type="ECO:0000313" key="1">
    <source>
        <dbReference type="EMBL" id="MBZ5750644.1"/>
    </source>
</evidence>
<name>A0ABS7URG0_9BACI</name>
<dbReference type="RefSeq" id="WP_224138932.1">
    <property type="nucleotide sequence ID" value="NZ_JAIQUM010000018.1"/>
</dbReference>
<dbReference type="Proteomes" id="UP001165287">
    <property type="component" value="Unassembled WGS sequence"/>
</dbReference>
<evidence type="ECO:0000313" key="2">
    <source>
        <dbReference type="Proteomes" id="UP001165287"/>
    </source>
</evidence>